<organism evidence="3 4">
    <name type="scientific">Aureobasidium pullulans</name>
    <name type="common">Black yeast</name>
    <name type="synonym">Pullularia pullulans</name>
    <dbReference type="NCBI Taxonomy" id="5580"/>
    <lineage>
        <taxon>Eukaryota</taxon>
        <taxon>Fungi</taxon>
        <taxon>Dikarya</taxon>
        <taxon>Ascomycota</taxon>
        <taxon>Pezizomycotina</taxon>
        <taxon>Dothideomycetes</taxon>
        <taxon>Dothideomycetidae</taxon>
        <taxon>Dothideales</taxon>
        <taxon>Saccotheciaceae</taxon>
        <taxon>Aureobasidium</taxon>
    </lineage>
</organism>
<accession>A0A4S8X246</accession>
<comment type="caution">
    <text evidence="3">The sequence shown here is derived from an EMBL/GenBank/DDBJ whole genome shotgun (WGS) entry which is preliminary data.</text>
</comment>
<name>A0A4S8X246_AURPU</name>
<evidence type="ECO:0000313" key="3">
    <source>
        <dbReference type="EMBL" id="THW31465.1"/>
    </source>
</evidence>
<reference evidence="3 4" key="1">
    <citation type="submission" date="2018-10" db="EMBL/GenBank/DDBJ databases">
        <title>Fifty Aureobasidium pullulans genomes reveal a recombining polyextremotolerant generalist.</title>
        <authorList>
            <person name="Gostincar C."/>
            <person name="Turk M."/>
            <person name="Zajc J."/>
            <person name="Gunde-Cimerman N."/>
        </authorList>
    </citation>
    <scope>NUCLEOTIDE SEQUENCE [LARGE SCALE GENOMIC DNA]</scope>
    <source>
        <strain evidence="3 4">EXF-11013</strain>
    </source>
</reference>
<dbReference type="PANTHER" id="PTHR40081">
    <property type="entry name" value="CONCANAVALIN A-LIKE LECTIN/GLUCANASE"/>
    <property type="match status" value="1"/>
</dbReference>
<dbReference type="EMBL" id="QZAL01000298">
    <property type="protein sequence ID" value="THW31465.1"/>
    <property type="molecule type" value="Genomic_DNA"/>
</dbReference>
<dbReference type="InterPro" id="IPR045793">
    <property type="entry name" value="PcRGLX/YetA-like"/>
</dbReference>
<dbReference type="InterPro" id="IPR048331">
    <property type="entry name" value="PcRGLX/YetA_3rd"/>
</dbReference>
<dbReference type="Proteomes" id="UP000310687">
    <property type="component" value="Unassembled WGS sequence"/>
</dbReference>
<evidence type="ECO:0000259" key="1">
    <source>
        <dbReference type="Pfam" id="PF19501"/>
    </source>
</evidence>
<sequence>MSQLYPNSTTPDSGTVKIQWLDEKPAYSSGTTFGVPWPRGKYQANDTIFSVVSDGNHVASESWITGYWSDSSVKWTAHAIAASALENDYTVNAVSKNSTAVPSETSSLEVTDSFDTIKVDTGKITATFSKTGNILVQELKTSSGQVVGQNGKLILRSQSSVLDDEDKQGQPAIQYFNFESKIDNVTVSKNNIARTLVTVHGDHRQINGGNSTTSTHKDWLPFVVRFYFYADSESIRIVHSLIYDGVPETDFVRGIGLRFDVPLADEFYDRHIRIAGVDGGILNEAVQGITGLRRDPGQAFLRTGQADLYRFAEAHTRHTGESDVYHLGPWKGLGTRHGVNHWSDSSKQIRISQPQYRKVFYYLTGGDERVGDLLTEILDAEKAFLVVDPRRKVRAANITYIADPEALLIDVGLDWSGQAAAWLIEYERRGPRWQEARSKLLETMKGIANLKNGFVTGEALYNLYNGTIVPPSQDPDNKGVVGVSHLTAVFGLVEVIAELTTHFGDDFPADFEKAWLDYCYYFGASQEEQLARYGKAFGKLNLYQGHSRLTAYAAKHSGNATLAARAWNEFYNTDGFSPDAPWKSERIDGSKVLAPVDEAAWVSTNDVGQYGLAAIENLALIGEYIP</sequence>
<feature type="domain" description="PcRGLX/YetA-like N-terminal RIFT barrel" evidence="1">
    <location>
        <begin position="15"/>
        <end position="92"/>
    </location>
</feature>
<dbReference type="InterPro" id="IPR048329">
    <property type="entry name" value="PcRGLX_1st"/>
</dbReference>
<protein>
    <submittedName>
        <fullName evidence="3">Uncharacterized protein</fullName>
    </submittedName>
</protein>
<dbReference type="PANTHER" id="PTHR40081:SF1">
    <property type="entry name" value="TAT PATHWAY SIGNAL SEQUENCE DOMAIN PROTEIN"/>
    <property type="match status" value="1"/>
</dbReference>
<gene>
    <name evidence="3" type="ORF">D6D22_10148</name>
</gene>
<dbReference type="Pfam" id="PF21346">
    <property type="entry name" value="PcRGLX_3rd"/>
    <property type="match status" value="1"/>
</dbReference>
<proteinExistence type="predicted"/>
<evidence type="ECO:0000313" key="4">
    <source>
        <dbReference type="Proteomes" id="UP000310687"/>
    </source>
</evidence>
<evidence type="ECO:0000259" key="2">
    <source>
        <dbReference type="Pfam" id="PF21346"/>
    </source>
</evidence>
<dbReference type="Pfam" id="PF19501">
    <property type="entry name" value="PcRGLX_1st"/>
    <property type="match status" value="1"/>
</dbReference>
<feature type="domain" description="PcRGLX/YetA-like C-terminal alpha/alpha toroid" evidence="2">
    <location>
        <begin position="298"/>
        <end position="625"/>
    </location>
</feature>
<dbReference type="AlphaFoldDB" id="A0A4S8X246"/>